<gene>
    <name evidence="2" type="ORF">SAMN05660330_03509</name>
</gene>
<feature type="signal peptide" evidence="1">
    <location>
        <begin position="1"/>
        <end position="23"/>
    </location>
</feature>
<protein>
    <recommendedName>
        <fullName evidence="4">YtkA-like</fullName>
    </recommendedName>
</protein>
<dbReference type="RefSeq" id="WP_092225184.1">
    <property type="nucleotide sequence ID" value="NZ_FNJI01000031.1"/>
</dbReference>
<accession>A0A1H0UE88</accession>
<dbReference type="AlphaFoldDB" id="A0A1H0UE88"/>
<evidence type="ECO:0000256" key="1">
    <source>
        <dbReference type="SAM" id="SignalP"/>
    </source>
</evidence>
<organism evidence="2 3">
    <name type="scientific">Desulforhopalus singaporensis</name>
    <dbReference type="NCBI Taxonomy" id="91360"/>
    <lineage>
        <taxon>Bacteria</taxon>
        <taxon>Pseudomonadati</taxon>
        <taxon>Thermodesulfobacteriota</taxon>
        <taxon>Desulfobulbia</taxon>
        <taxon>Desulfobulbales</taxon>
        <taxon>Desulfocapsaceae</taxon>
        <taxon>Desulforhopalus</taxon>
    </lineage>
</organism>
<proteinExistence type="predicted"/>
<dbReference type="STRING" id="91360.SAMN05660330_03509"/>
<name>A0A1H0UE88_9BACT</name>
<dbReference type="Proteomes" id="UP000199073">
    <property type="component" value="Unassembled WGS sequence"/>
</dbReference>
<keyword evidence="3" id="KW-1185">Reference proteome</keyword>
<evidence type="ECO:0008006" key="4">
    <source>
        <dbReference type="Google" id="ProtNLM"/>
    </source>
</evidence>
<dbReference type="PROSITE" id="PS51257">
    <property type="entry name" value="PROKAR_LIPOPROTEIN"/>
    <property type="match status" value="1"/>
</dbReference>
<evidence type="ECO:0000313" key="3">
    <source>
        <dbReference type="Proteomes" id="UP000199073"/>
    </source>
</evidence>
<feature type="chain" id="PRO_5011701946" description="YtkA-like" evidence="1">
    <location>
        <begin position="24"/>
        <end position="134"/>
    </location>
</feature>
<evidence type="ECO:0000313" key="2">
    <source>
        <dbReference type="EMBL" id="SDP64494.1"/>
    </source>
</evidence>
<dbReference type="EMBL" id="FNJI01000031">
    <property type="protein sequence ID" value="SDP64494.1"/>
    <property type="molecule type" value="Genomic_DNA"/>
</dbReference>
<keyword evidence="1" id="KW-0732">Signal</keyword>
<sequence length="134" mass="14562">MKRYITYLAILTLCALVFGCKNVDTSSSMKPTTAEIVVDSPVKLDEKGVIGVSGKGFEPGSKVVVLFVTIDGVQSDIGYALDPEPVADAVGTWKSEWSYGRLVKKNLVKEGRYTMSVADEDFNELTSASIVFEK</sequence>
<reference evidence="2 3" key="1">
    <citation type="submission" date="2016-10" db="EMBL/GenBank/DDBJ databases">
        <authorList>
            <person name="de Groot N.N."/>
        </authorList>
    </citation>
    <scope>NUCLEOTIDE SEQUENCE [LARGE SCALE GENOMIC DNA]</scope>
    <source>
        <strain evidence="2 3">DSM 12130</strain>
    </source>
</reference>